<dbReference type="AlphaFoldDB" id="Q6AJ80"/>
<dbReference type="STRING" id="177439.DP2871"/>
<accession>Q6AJ80</accession>
<dbReference type="HOGENOM" id="CLU_2394902_0_0_7"/>
<dbReference type="EMBL" id="CR522870">
    <property type="protein sequence ID" value="CAG37600.1"/>
    <property type="molecule type" value="Genomic_DNA"/>
</dbReference>
<protein>
    <recommendedName>
        <fullName evidence="3">Cell division protein ZapA</fullName>
    </recommendedName>
</protein>
<keyword evidence="2" id="KW-1185">Reference proteome</keyword>
<gene>
    <name evidence="1" type="ordered locus">DP2871</name>
</gene>
<name>Q6AJ80_DESPS</name>
<dbReference type="OrthoDB" id="5432336at2"/>
<evidence type="ECO:0000313" key="1">
    <source>
        <dbReference type="EMBL" id="CAG37600.1"/>
    </source>
</evidence>
<organism evidence="1 2">
    <name type="scientific">Desulfotalea psychrophila (strain LSv54 / DSM 12343)</name>
    <dbReference type="NCBI Taxonomy" id="177439"/>
    <lineage>
        <taxon>Bacteria</taxon>
        <taxon>Pseudomonadati</taxon>
        <taxon>Thermodesulfobacteriota</taxon>
        <taxon>Desulfobulbia</taxon>
        <taxon>Desulfobulbales</taxon>
        <taxon>Desulfocapsaceae</taxon>
        <taxon>Desulfotalea</taxon>
    </lineage>
</organism>
<dbReference type="InterPro" id="IPR007838">
    <property type="entry name" value="Cell_div_ZapA-like"/>
</dbReference>
<dbReference type="Pfam" id="PF05164">
    <property type="entry name" value="ZapA"/>
    <property type="match status" value="1"/>
</dbReference>
<proteinExistence type="predicted"/>
<dbReference type="Proteomes" id="UP000000602">
    <property type="component" value="Chromosome"/>
</dbReference>
<evidence type="ECO:0000313" key="2">
    <source>
        <dbReference type="Proteomes" id="UP000000602"/>
    </source>
</evidence>
<reference evidence="2" key="1">
    <citation type="journal article" date="2004" name="Environ. Microbiol.">
        <title>The genome of Desulfotalea psychrophila, a sulfate-reducing bacterium from permanently cold Arctic sediments.</title>
        <authorList>
            <person name="Rabus R."/>
            <person name="Ruepp A."/>
            <person name="Frickey T."/>
            <person name="Rattei T."/>
            <person name="Fartmann B."/>
            <person name="Stark M."/>
            <person name="Bauer M."/>
            <person name="Zibat A."/>
            <person name="Lombardot T."/>
            <person name="Becker I."/>
            <person name="Amann J."/>
            <person name="Gellner K."/>
            <person name="Teeling H."/>
            <person name="Leuschner W.D."/>
            <person name="Gloeckner F.-O."/>
            <person name="Lupas A.N."/>
            <person name="Amann R."/>
            <person name="Klenk H.-P."/>
        </authorList>
    </citation>
    <scope>NUCLEOTIDE SEQUENCE [LARGE SCALE GENOMIC DNA]</scope>
    <source>
        <strain evidence="2">DSM 12343 / LSv54</strain>
    </source>
</reference>
<dbReference type="KEGG" id="dps:DP2871"/>
<evidence type="ECO:0008006" key="3">
    <source>
        <dbReference type="Google" id="ProtNLM"/>
    </source>
</evidence>
<sequence length="100" mass="11515">MSMSDSERLVQFELLGQQFSFYTEESEEDMEHILSLVRDGIREDNDGPKGSLLVAKIAVRACLKMASDYVCLQRDSRQYREDSLRRISQLSEDIAGHLEK</sequence>